<evidence type="ECO:0000313" key="2">
    <source>
        <dbReference type="EMBL" id="ANK03932.1"/>
    </source>
</evidence>
<dbReference type="InterPro" id="IPR000182">
    <property type="entry name" value="GNAT_dom"/>
</dbReference>
<dbReference type="EC" id="2.3.1.-" evidence="2"/>
<protein>
    <submittedName>
        <fullName evidence="2">YhhY</fullName>
        <ecNumber evidence="2">2.3.1.-</ecNumber>
    </submittedName>
</protein>
<dbReference type="PROSITE" id="PS51186">
    <property type="entry name" value="GNAT"/>
    <property type="match status" value="1"/>
</dbReference>
<gene>
    <name evidence="2" type="ORF">WLH_02671</name>
</gene>
<proteinExistence type="predicted"/>
<evidence type="ECO:0000259" key="1">
    <source>
        <dbReference type="PROSITE" id="PS51186"/>
    </source>
</evidence>
<name>A0A192CDT7_ECO25</name>
<dbReference type="SUPFAM" id="SSF55729">
    <property type="entry name" value="Acyl-CoA N-acyltransferases (Nat)"/>
    <property type="match status" value="1"/>
</dbReference>
<accession>A0A192CDT7</accession>
<dbReference type="PANTHER" id="PTHR43072">
    <property type="entry name" value="N-ACETYLTRANSFERASE"/>
    <property type="match status" value="1"/>
</dbReference>
<dbReference type="Gene3D" id="3.40.630.30">
    <property type="match status" value="1"/>
</dbReference>
<sequence length="188" mass="21871">MQKNAFDSHLKVNDVERDIYPKEDKGMSEIVIRHAETRDYEAIRQIHAQPEVYYNTLQVPHPSEQMWLERLTARPGIKQLVACIDGIVVGHLTIDVQQRPRRSHVADFGICVDSRWKNRGVASALMREMIEMCDNWLRVDRIELTVFVDNAPAIKVYKKFGFEIEGTGKKYALRNGEYVDAYYMARVK</sequence>
<organism evidence="2 3">
    <name type="scientific">Escherichia coli O25b:H4</name>
    <dbReference type="NCBI Taxonomy" id="941280"/>
    <lineage>
        <taxon>Bacteria</taxon>
        <taxon>Pseudomonadati</taxon>
        <taxon>Pseudomonadota</taxon>
        <taxon>Gammaproteobacteria</taxon>
        <taxon>Enterobacterales</taxon>
        <taxon>Enterobacteriaceae</taxon>
        <taxon>Escherichia</taxon>
    </lineage>
</organism>
<dbReference type="Proteomes" id="UP000183316">
    <property type="component" value="Chromosome"/>
</dbReference>
<feature type="domain" description="N-acetyltransferase" evidence="1">
    <location>
        <begin position="30"/>
        <end position="188"/>
    </location>
</feature>
<dbReference type="GO" id="GO:0016747">
    <property type="term" value="F:acyltransferase activity, transferring groups other than amino-acyl groups"/>
    <property type="evidence" value="ECO:0007669"/>
    <property type="project" value="InterPro"/>
</dbReference>
<keyword evidence="2" id="KW-0808">Transferase</keyword>
<dbReference type="PATRIC" id="fig|941280.3.peg.2644"/>
<keyword evidence="2" id="KW-0012">Acyltransferase</keyword>
<dbReference type="EMBL" id="CP015085">
    <property type="protein sequence ID" value="ANK03932.1"/>
    <property type="molecule type" value="Genomic_DNA"/>
</dbReference>
<evidence type="ECO:0000313" key="3">
    <source>
        <dbReference type="Proteomes" id="UP000183316"/>
    </source>
</evidence>
<dbReference type="NCBIfam" id="NF007527">
    <property type="entry name" value="PRK10140.1"/>
    <property type="match status" value="1"/>
</dbReference>
<dbReference type="PANTHER" id="PTHR43072:SF60">
    <property type="entry name" value="L-2,4-DIAMINOBUTYRIC ACID ACETYLTRANSFERASE"/>
    <property type="match status" value="1"/>
</dbReference>
<dbReference type="AlphaFoldDB" id="A0A192CDT7"/>
<reference evidence="2 3" key="1">
    <citation type="submission" date="2016-03" db="EMBL/GenBank/DDBJ databases">
        <title>Genome Sequence and Comparative Pathogenic Determinants of Uropathogenic Escherichia coli O25b:H4, a Clinical Isolate from Saudi Arabia.</title>
        <authorList>
            <person name="Alyamani E.A.J."/>
            <person name="Khiyami M.A."/>
            <person name="Booq R.Y."/>
            <person name="Bahwerth F.S."/>
            <person name="Vaisvil B."/>
            <person name="Schmitt D.P."/>
            <person name="Kapatral V."/>
        </authorList>
    </citation>
    <scope>NUCLEOTIDE SEQUENCE [LARGE SCALE GENOMIC DNA]</scope>
    <source>
        <strain evidence="2 3">O25b:H4</strain>
    </source>
</reference>
<dbReference type="InterPro" id="IPR016181">
    <property type="entry name" value="Acyl_CoA_acyltransferase"/>
</dbReference>
<dbReference type="Pfam" id="PF00583">
    <property type="entry name" value="Acetyltransf_1"/>
    <property type="match status" value="1"/>
</dbReference>
<dbReference type="CDD" id="cd04301">
    <property type="entry name" value="NAT_SF"/>
    <property type="match status" value="1"/>
</dbReference>